<dbReference type="Gene3D" id="3.40.30.10">
    <property type="entry name" value="Glutaredoxin"/>
    <property type="match status" value="1"/>
</dbReference>
<dbReference type="EMBL" id="JAETXX010000007">
    <property type="protein sequence ID" value="MCF8715480.1"/>
    <property type="molecule type" value="Genomic_DNA"/>
</dbReference>
<dbReference type="RefSeq" id="WP_236959444.1">
    <property type="nucleotide sequence ID" value="NZ_JAETXX010000007.1"/>
</dbReference>
<dbReference type="SUPFAM" id="SSF52833">
    <property type="entry name" value="Thioredoxin-like"/>
    <property type="match status" value="1"/>
</dbReference>
<reference evidence="1 2" key="1">
    <citation type="submission" date="2021-01" db="EMBL/GenBank/DDBJ databases">
        <title>Genome sequencing of Joostella atrarenae M1-2 (= KCTC 23194).</title>
        <authorList>
            <person name="Zakaria M.R."/>
            <person name="Lam M.Q."/>
            <person name="Chong C.S."/>
        </authorList>
    </citation>
    <scope>NUCLEOTIDE SEQUENCE [LARGE SCALE GENOMIC DNA]</scope>
    <source>
        <strain evidence="1 2">M1-2</strain>
    </source>
</reference>
<evidence type="ECO:0000313" key="1">
    <source>
        <dbReference type="EMBL" id="MCF8715480.1"/>
    </source>
</evidence>
<dbReference type="Pfam" id="PF14595">
    <property type="entry name" value="Thioredoxin_9"/>
    <property type="match status" value="1"/>
</dbReference>
<keyword evidence="2" id="KW-1185">Reference proteome</keyword>
<sequence>MEQNILKHIRKAVDEGFSYLDYRAIVEQLVLEGESTGKEQTEVLTNYSLLNHKRMKRLDKTTKLSPDVIAKLQSIKEQVTWVVITESWCGDAAQTLPIINKFAEATDKIDLKIVLRDENEELMDNFLTNGSRSIPKLIMLDKGLCKVLDVWGPRPSIATNLVQEYKEKHGGLSPEFKESLQVWYNKNKGENTIEDLLELLSLK</sequence>
<name>A0ABS9J4X7_9FLAO</name>
<proteinExistence type="predicted"/>
<evidence type="ECO:0000313" key="2">
    <source>
        <dbReference type="Proteomes" id="UP000829517"/>
    </source>
</evidence>
<organism evidence="1 2">
    <name type="scientific">Joostella atrarenae</name>
    <dbReference type="NCBI Taxonomy" id="679257"/>
    <lineage>
        <taxon>Bacteria</taxon>
        <taxon>Pseudomonadati</taxon>
        <taxon>Bacteroidota</taxon>
        <taxon>Flavobacteriia</taxon>
        <taxon>Flavobacteriales</taxon>
        <taxon>Flavobacteriaceae</taxon>
        <taxon>Joostella</taxon>
    </lineage>
</organism>
<protein>
    <submittedName>
        <fullName evidence="1">Thioredoxin family protein</fullName>
    </submittedName>
</protein>
<gene>
    <name evidence="1" type="ORF">JM658_11650</name>
</gene>
<dbReference type="InterPro" id="IPR036249">
    <property type="entry name" value="Thioredoxin-like_sf"/>
</dbReference>
<dbReference type="Proteomes" id="UP000829517">
    <property type="component" value="Unassembled WGS sequence"/>
</dbReference>
<comment type="caution">
    <text evidence="1">The sequence shown here is derived from an EMBL/GenBank/DDBJ whole genome shotgun (WGS) entry which is preliminary data.</text>
</comment>
<accession>A0ABS9J4X7</accession>